<dbReference type="RefSeq" id="WP_165863870.1">
    <property type="nucleotide sequence ID" value="NZ_AP025739.1"/>
</dbReference>
<name>A0A402CNS7_9BACT</name>
<gene>
    <name evidence="2" type="ORF">CCAX7_52940</name>
</gene>
<evidence type="ECO:0000313" key="3">
    <source>
        <dbReference type="Proteomes" id="UP000287394"/>
    </source>
</evidence>
<feature type="domain" description="DUF4397" evidence="1">
    <location>
        <begin position="169"/>
        <end position="254"/>
    </location>
</feature>
<dbReference type="Pfam" id="PF14344">
    <property type="entry name" value="DUF4397"/>
    <property type="match status" value="1"/>
</dbReference>
<proteinExistence type="predicted"/>
<evidence type="ECO:0000313" key="2">
    <source>
        <dbReference type="EMBL" id="BDI33243.1"/>
    </source>
</evidence>
<dbReference type="EMBL" id="AP025739">
    <property type="protein sequence ID" value="BDI33243.1"/>
    <property type="molecule type" value="Genomic_DNA"/>
</dbReference>
<reference evidence="2 3" key="1">
    <citation type="journal article" date="2019" name="Int. J. Syst. Evol. Microbiol.">
        <title>Capsulimonas corticalis gen. nov., sp. nov., an aerobic capsulated bacterium, of a novel bacterial order, Capsulimonadales ord. nov., of the class Armatimonadia of the phylum Armatimonadetes.</title>
        <authorList>
            <person name="Li J."/>
            <person name="Kudo C."/>
            <person name="Tonouchi A."/>
        </authorList>
    </citation>
    <scope>NUCLEOTIDE SEQUENCE [LARGE SCALE GENOMIC DNA]</scope>
    <source>
        <strain evidence="2 3">AX-7</strain>
    </source>
</reference>
<sequence>MQKNTRRAMAGWILAATAALAGCGGSSGTKPSGHIRAVDVATNTVDPSNNNDDGSVLVNGASSTIESHYGVASPYLYVEAGNSSFQGTATTLALPSYSVTTNGATTTTAATAPLTTKNLSDGQVYTAYLIGRRDVANPLNADFSDLDNLHFLNVIVLQDNQAAPPSGDANVRVLVAGPDVPAVDIHVDNSVPSALTNLKYDPAGTATSDVNVPAGAATFSVNATGTSNVIVPTQTLTLVAGKSYTLVVTEPTGAAVTGVTPATPPVVTTYGLALVPN</sequence>
<dbReference type="InterPro" id="IPR025510">
    <property type="entry name" value="DUF4397"/>
</dbReference>
<dbReference type="Proteomes" id="UP000287394">
    <property type="component" value="Chromosome"/>
</dbReference>
<dbReference type="KEGG" id="ccot:CCAX7_52940"/>
<accession>A0A402CNS7</accession>
<protein>
    <recommendedName>
        <fullName evidence="1">DUF4397 domain-containing protein</fullName>
    </recommendedName>
</protein>
<evidence type="ECO:0000259" key="1">
    <source>
        <dbReference type="Pfam" id="PF14344"/>
    </source>
</evidence>
<keyword evidence="3" id="KW-1185">Reference proteome</keyword>
<dbReference type="AlphaFoldDB" id="A0A402CNS7"/>
<dbReference type="PROSITE" id="PS51257">
    <property type="entry name" value="PROKAR_LIPOPROTEIN"/>
    <property type="match status" value="1"/>
</dbReference>
<organism evidence="2 3">
    <name type="scientific">Capsulimonas corticalis</name>
    <dbReference type="NCBI Taxonomy" id="2219043"/>
    <lineage>
        <taxon>Bacteria</taxon>
        <taxon>Bacillati</taxon>
        <taxon>Armatimonadota</taxon>
        <taxon>Armatimonadia</taxon>
        <taxon>Capsulimonadales</taxon>
        <taxon>Capsulimonadaceae</taxon>
        <taxon>Capsulimonas</taxon>
    </lineage>
</organism>